<name>A0ACB5PPV8_9BACT</name>
<gene>
    <name evidence="1" type="ORF">GCM10011375_13590</name>
</gene>
<keyword evidence="2" id="KW-1185">Reference proteome</keyword>
<evidence type="ECO:0000313" key="1">
    <source>
        <dbReference type="EMBL" id="GGF59701.1"/>
    </source>
</evidence>
<evidence type="ECO:0000313" key="2">
    <source>
        <dbReference type="Proteomes" id="UP000605392"/>
    </source>
</evidence>
<dbReference type="EMBL" id="BMFN01000001">
    <property type="protein sequence ID" value="GGF59701.1"/>
    <property type="molecule type" value="Genomic_DNA"/>
</dbReference>
<accession>A0ACB5PPV8</accession>
<comment type="caution">
    <text evidence="1">The sequence shown here is derived from an EMBL/GenBank/DDBJ whole genome shotgun (WGS) entry which is preliminary data.</text>
</comment>
<dbReference type="Proteomes" id="UP000605392">
    <property type="component" value="Unassembled WGS sequence"/>
</dbReference>
<organism evidence="1 2">
    <name type="scientific">Hymenobacter qilianensis</name>
    <dbReference type="NCBI Taxonomy" id="1385715"/>
    <lineage>
        <taxon>Bacteria</taxon>
        <taxon>Pseudomonadati</taxon>
        <taxon>Bacteroidota</taxon>
        <taxon>Cytophagia</taxon>
        <taxon>Cytophagales</taxon>
        <taxon>Hymenobacteraceae</taxon>
        <taxon>Hymenobacter</taxon>
    </lineage>
</organism>
<reference evidence="1 2" key="1">
    <citation type="journal article" date="2019" name="Int. J. Syst. Evol. Microbiol.">
        <title>The Global Catalogue of Microorganisms (GCM) 10K type strain sequencing project: providing services to taxonomists for standard genome sequencing and annotation.</title>
        <authorList>
            <consortium name="The Broad Institute Genomics Platform"/>
            <consortium name="The Broad Institute Genome Sequencing Center for Infectious Disease"/>
            <person name="Wu L."/>
            <person name="Ma J."/>
        </authorList>
    </citation>
    <scope>NUCLEOTIDE SEQUENCE [LARGE SCALE GENOMIC DNA]</scope>
    <source>
        <strain evidence="1 2">CGMCC 1.12720</strain>
    </source>
</reference>
<sequence length="114" mass="12888">MRTLRSRLALLLLLCFTRVLLPDAWILALHQHEHTLEESAQATRLDKSQAKALLTVQHQHCQVDHFYHIPFQAPAPLELPFVVFYAHTEAVGGILAEAHRSVEVARLRGPPSRA</sequence>
<protein>
    <submittedName>
        <fullName evidence="1">Uncharacterized protein</fullName>
    </submittedName>
</protein>
<proteinExistence type="predicted"/>